<dbReference type="EMBL" id="BGZK01001073">
    <property type="protein sequence ID" value="GBP70419.1"/>
    <property type="molecule type" value="Genomic_DNA"/>
</dbReference>
<proteinExistence type="predicted"/>
<accession>A0A4C1Y770</accession>
<comment type="caution">
    <text evidence="1">The sequence shown here is derived from an EMBL/GenBank/DDBJ whole genome shotgun (WGS) entry which is preliminary data.</text>
</comment>
<evidence type="ECO:0000313" key="2">
    <source>
        <dbReference type="Proteomes" id="UP000299102"/>
    </source>
</evidence>
<reference evidence="1 2" key="1">
    <citation type="journal article" date="2019" name="Commun. Biol.">
        <title>The bagworm genome reveals a unique fibroin gene that provides high tensile strength.</title>
        <authorList>
            <person name="Kono N."/>
            <person name="Nakamura H."/>
            <person name="Ohtoshi R."/>
            <person name="Tomita M."/>
            <person name="Numata K."/>
            <person name="Arakawa K."/>
        </authorList>
    </citation>
    <scope>NUCLEOTIDE SEQUENCE [LARGE SCALE GENOMIC DNA]</scope>
</reference>
<gene>
    <name evidence="1" type="ORF">EVAR_89734_1</name>
</gene>
<name>A0A4C1Y770_EUMVA</name>
<dbReference type="AlphaFoldDB" id="A0A4C1Y770"/>
<dbReference type="Proteomes" id="UP000299102">
    <property type="component" value="Unassembled WGS sequence"/>
</dbReference>
<protein>
    <submittedName>
        <fullName evidence="1">Uncharacterized protein</fullName>
    </submittedName>
</protein>
<keyword evidence="2" id="KW-1185">Reference proteome</keyword>
<sequence>MDLKGRFRNNPENDGWTSDRKLFYALMNYPESPEGRVDTPGRFGKPSTRRINAFVNTINLGIGPRLCQGLYPGGRVCNNGA</sequence>
<organism evidence="1 2">
    <name type="scientific">Eumeta variegata</name>
    <name type="common">Bagworm moth</name>
    <name type="synonym">Eumeta japonica</name>
    <dbReference type="NCBI Taxonomy" id="151549"/>
    <lineage>
        <taxon>Eukaryota</taxon>
        <taxon>Metazoa</taxon>
        <taxon>Ecdysozoa</taxon>
        <taxon>Arthropoda</taxon>
        <taxon>Hexapoda</taxon>
        <taxon>Insecta</taxon>
        <taxon>Pterygota</taxon>
        <taxon>Neoptera</taxon>
        <taxon>Endopterygota</taxon>
        <taxon>Lepidoptera</taxon>
        <taxon>Glossata</taxon>
        <taxon>Ditrysia</taxon>
        <taxon>Tineoidea</taxon>
        <taxon>Psychidae</taxon>
        <taxon>Oiketicinae</taxon>
        <taxon>Eumeta</taxon>
    </lineage>
</organism>
<evidence type="ECO:0000313" key="1">
    <source>
        <dbReference type="EMBL" id="GBP70419.1"/>
    </source>
</evidence>